<evidence type="ECO:0000313" key="2">
    <source>
        <dbReference type="Proteomes" id="UP000282926"/>
    </source>
</evidence>
<dbReference type="Gene3D" id="3.40.50.1240">
    <property type="entry name" value="Phosphoglycerate mutase-like"/>
    <property type="match status" value="1"/>
</dbReference>
<dbReference type="SUPFAM" id="SSF53254">
    <property type="entry name" value="Phosphoglycerate mutase-like"/>
    <property type="match status" value="1"/>
</dbReference>
<dbReference type="EMBL" id="SADD01000002">
    <property type="protein sequence ID" value="RVU46845.1"/>
    <property type="molecule type" value="Genomic_DNA"/>
</dbReference>
<dbReference type="PANTHER" id="PTHR47623:SF1">
    <property type="entry name" value="OS09G0287300 PROTEIN"/>
    <property type="match status" value="1"/>
</dbReference>
<dbReference type="RefSeq" id="WP_115606523.1">
    <property type="nucleotide sequence ID" value="NZ_SADD01000002.1"/>
</dbReference>
<dbReference type="InterPro" id="IPR029033">
    <property type="entry name" value="His_PPase_superfam"/>
</dbReference>
<dbReference type="CDD" id="cd07067">
    <property type="entry name" value="HP_PGM_like"/>
    <property type="match status" value="1"/>
</dbReference>
<dbReference type="PANTHER" id="PTHR47623">
    <property type="entry name" value="OS09G0287300 PROTEIN"/>
    <property type="match status" value="1"/>
</dbReference>
<keyword evidence="2" id="KW-1185">Reference proteome</keyword>
<organism evidence="1 2">
    <name type="scientific">Lujinxingia sediminis</name>
    <dbReference type="NCBI Taxonomy" id="2480984"/>
    <lineage>
        <taxon>Bacteria</taxon>
        <taxon>Deltaproteobacteria</taxon>
        <taxon>Bradymonadales</taxon>
        <taxon>Lujinxingiaceae</taxon>
        <taxon>Lujinxingia</taxon>
    </lineage>
</organism>
<accession>A0ABY0CUV1</accession>
<protein>
    <submittedName>
        <fullName evidence="1">Histidine phosphatase family protein</fullName>
    </submittedName>
</protein>
<name>A0ABY0CUV1_9DELT</name>
<sequence length="164" mass="18115">MQRRLIVMRHAKSDWAEPGLSDHRRPLNTRGRTDAPRVGARLAELGWTPQVALCSDATRTRETFELMEPSFPDCELHLLSELYLPGTGDVLDALATLDDEVETALVLGHNPGFEQVLGYLSGTFHTMTTANAALLLASGESWAEACQASTMRLQQIVRPKDLDD</sequence>
<dbReference type="InterPro" id="IPR013078">
    <property type="entry name" value="His_Pase_superF_clade-1"/>
</dbReference>
<gene>
    <name evidence="1" type="ORF">EA187_06850</name>
</gene>
<comment type="caution">
    <text evidence="1">The sequence shown here is derived from an EMBL/GenBank/DDBJ whole genome shotgun (WGS) entry which is preliminary data.</text>
</comment>
<reference evidence="1 2" key="1">
    <citation type="submission" date="2019-01" db="EMBL/GenBank/DDBJ databases">
        <title>Lujinxingia litoralis gen. nov., sp. nov. and Lujinxingia sediminis gen. nov., sp. nov., new members in the order Bradymonadales, isolated from coastal sediment.</title>
        <authorList>
            <person name="Li C.-M."/>
        </authorList>
    </citation>
    <scope>NUCLEOTIDE SEQUENCE [LARGE SCALE GENOMIC DNA]</scope>
    <source>
        <strain evidence="1 2">SEH01</strain>
    </source>
</reference>
<dbReference type="Pfam" id="PF00300">
    <property type="entry name" value="His_Phos_1"/>
    <property type="match status" value="1"/>
</dbReference>
<proteinExistence type="predicted"/>
<evidence type="ECO:0000313" key="1">
    <source>
        <dbReference type="EMBL" id="RVU46845.1"/>
    </source>
</evidence>
<dbReference type="Proteomes" id="UP000282926">
    <property type="component" value="Unassembled WGS sequence"/>
</dbReference>